<dbReference type="EMBL" id="CAJNIZ010009791">
    <property type="protein sequence ID" value="CAE7288329.1"/>
    <property type="molecule type" value="Genomic_DNA"/>
</dbReference>
<keyword evidence="2 8" id="KW-0547">Nucleotide-binding</keyword>
<feature type="compositionally biased region" description="Basic and acidic residues" evidence="9">
    <location>
        <begin position="564"/>
        <end position="580"/>
    </location>
</feature>
<feature type="domain" description="MIB/HERC2" evidence="11">
    <location>
        <begin position="42"/>
        <end position="119"/>
    </location>
</feature>
<evidence type="ECO:0000256" key="5">
    <source>
        <dbReference type="ARBA" id="ARBA00023175"/>
    </source>
</evidence>
<evidence type="ECO:0000256" key="4">
    <source>
        <dbReference type="ARBA" id="ARBA00023054"/>
    </source>
</evidence>
<evidence type="ECO:0000313" key="13">
    <source>
        <dbReference type="Proteomes" id="UP000649617"/>
    </source>
</evidence>
<evidence type="ECO:0000256" key="3">
    <source>
        <dbReference type="ARBA" id="ARBA00022840"/>
    </source>
</evidence>
<keyword evidence="4" id="KW-0175">Coiled coil</keyword>
<dbReference type="PROSITE" id="PS51416">
    <property type="entry name" value="MIB_HERC2"/>
    <property type="match status" value="1"/>
</dbReference>
<name>A0A812MZS3_SYMPI</name>
<keyword evidence="1 8" id="KW-0493">Microtubule</keyword>
<dbReference type="InterPro" id="IPR019821">
    <property type="entry name" value="Kinesin_motor_CS"/>
</dbReference>
<dbReference type="PANTHER" id="PTHR37739">
    <property type="entry name" value="KINESIN-LIKE PROTEIN KIN-12D"/>
    <property type="match status" value="1"/>
</dbReference>
<dbReference type="GO" id="GO:0005874">
    <property type="term" value="C:microtubule"/>
    <property type="evidence" value="ECO:0007669"/>
    <property type="project" value="UniProtKB-KW"/>
</dbReference>
<dbReference type="PRINTS" id="PR00380">
    <property type="entry name" value="KINESINHEAVY"/>
</dbReference>
<evidence type="ECO:0000313" key="12">
    <source>
        <dbReference type="EMBL" id="CAE7288329.1"/>
    </source>
</evidence>
<dbReference type="Pfam" id="PF06701">
    <property type="entry name" value="MIB_HERC2"/>
    <property type="match status" value="1"/>
</dbReference>
<dbReference type="GO" id="GO:0007018">
    <property type="term" value="P:microtubule-based movement"/>
    <property type="evidence" value="ECO:0007669"/>
    <property type="project" value="InterPro"/>
</dbReference>
<evidence type="ECO:0000256" key="2">
    <source>
        <dbReference type="ARBA" id="ARBA00022741"/>
    </source>
</evidence>
<dbReference type="InterPro" id="IPR001752">
    <property type="entry name" value="Kinesin_motor_dom"/>
</dbReference>
<protein>
    <recommendedName>
        <fullName evidence="8">Kinesin-like protein</fullName>
    </recommendedName>
</protein>
<feature type="region of interest" description="Disordered" evidence="9">
    <location>
        <begin position="1"/>
        <end position="39"/>
    </location>
</feature>
<dbReference type="PANTHER" id="PTHR37739:SF8">
    <property type="entry name" value="KINESIN-LIKE PROTEIN KIN-12D"/>
    <property type="match status" value="1"/>
</dbReference>
<keyword evidence="3 8" id="KW-0067">ATP-binding</keyword>
<dbReference type="GO" id="GO:0004842">
    <property type="term" value="F:ubiquitin-protein transferase activity"/>
    <property type="evidence" value="ECO:0007669"/>
    <property type="project" value="InterPro"/>
</dbReference>
<keyword evidence="13" id="KW-1185">Reference proteome</keyword>
<dbReference type="PROSITE" id="PS50067">
    <property type="entry name" value="KINESIN_MOTOR_2"/>
    <property type="match status" value="1"/>
</dbReference>
<dbReference type="GO" id="GO:0008017">
    <property type="term" value="F:microtubule binding"/>
    <property type="evidence" value="ECO:0007669"/>
    <property type="project" value="InterPro"/>
</dbReference>
<dbReference type="OrthoDB" id="420410at2759"/>
<dbReference type="InterPro" id="IPR044986">
    <property type="entry name" value="KIF15/KIN-12"/>
</dbReference>
<keyword evidence="5 8" id="KW-0505">Motor protein</keyword>
<dbReference type="GO" id="GO:0005524">
    <property type="term" value="F:ATP binding"/>
    <property type="evidence" value="ECO:0007669"/>
    <property type="project" value="UniProtKB-KW"/>
</dbReference>
<dbReference type="InterPro" id="IPR027417">
    <property type="entry name" value="P-loop_NTPase"/>
</dbReference>
<dbReference type="Proteomes" id="UP000649617">
    <property type="component" value="Unassembled WGS sequence"/>
</dbReference>
<evidence type="ECO:0000259" key="10">
    <source>
        <dbReference type="PROSITE" id="PS50067"/>
    </source>
</evidence>
<evidence type="ECO:0000259" key="11">
    <source>
        <dbReference type="PROSITE" id="PS51416"/>
    </source>
</evidence>
<dbReference type="SUPFAM" id="SSF52540">
    <property type="entry name" value="P-loop containing nucleoside triphosphate hydrolases"/>
    <property type="match status" value="1"/>
</dbReference>
<dbReference type="Gene3D" id="2.30.30.40">
    <property type="entry name" value="SH3 Domains"/>
    <property type="match status" value="1"/>
</dbReference>
<feature type="domain" description="Kinesin motor" evidence="10">
    <location>
        <begin position="366"/>
        <end position="498"/>
    </location>
</feature>
<dbReference type="Gene3D" id="3.40.850.10">
    <property type="entry name" value="Kinesin motor domain"/>
    <property type="match status" value="1"/>
</dbReference>
<gene>
    <name evidence="12" type="primary">KIN12G</name>
    <name evidence="12" type="ORF">SPIL2461_LOCUS6484</name>
</gene>
<dbReference type="AlphaFoldDB" id="A0A812MZS3"/>
<organism evidence="12 13">
    <name type="scientific">Symbiodinium pilosum</name>
    <name type="common">Dinoflagellate</name>
    <dbReference type="NCBI Taxonomy" id="2952"/>
    <lineage>
        <taxon>Eukaryota</taxon>
        <taxon>Sar</taxon>
        <taxon>Alveolata</taxon>
        <taxon>Dinophyceae</taxon>
        <taxon>Suessiales</taxon>
        <taxon>Symbiodiniaceae</taxon>
        <taxon>Symbiodinium</taxon>
    </lineage>
</organism>
<evidence type="ECO:0000256" key="7">
    <source>
        <dbReference type="PROSITE-ProRule" id="PRU00283"/>
    </source>
</evidence>
<proteinExistence type="inferred from homology"/>
<evidence type="ECO:0000256" key="6">
    <source>
        <dbReference type="ARBA" id="ARBA00034488"/>
    </source>
</evidence>
<dbReference type="GO" id="GO:0046872">
    <property type="term" value="F:metal ion binding"/>
    <property type="evidence" value="ECO:0007669"/>
    <property type="project" value="InterPro"/>
</dbReference>
<dbReference type="InterPro" id="IPR010606">
    <property type="entry name" value="Mib_Herc2"/>
</dbReference>
<dbReference type="InterPro" id="IPR036961">
    <property type="entry name" value="Kinesin_motor_dom_sf"/>
</dbReference>
<evidence type="ECO:0000256" key="1">
    <source>
        <dbReference type="ARBA" id="ARBA00022701"/>
    </source>
</evidence>
<feature type="compositionally biased region" description="Polar residues" evidence="9">
    <location>
        <begin position="533"/>
        <end position="545"/>
    </location>
</feature>
<comment type="caution">
    <text evidence="12">The sequence shown here is derived from an EMBL/GenBank/DDBJ whole genome shotgun (WGS) entry which is preliminary data.</text>
</comment>
<accession>A0A812MZS3</accession>
<comment type="similarity">
    <text evidence="6">Belongs to the TRAFAC class myosin-kinesin ATPase superfamily. Kinesin family. KIN-12 subfamily.</text>
</comment>
<dbReference type="SMART" id="SM00129">
    <property type="entry name" value="KISc"/>
    <property type="match status" value="1"/>
</dbReference>
<dbReference type="PROSITE" id="PS00411">
    <property type="entry name" value="KINESIN_MOTOR_1"/>
    <property type="match status" value="1"/>
</dbReference>
<dbReference type="SUPFAM" id="SSF159034">
    <property type="entry name" value="Mib/herc2 domain-like"/>
    <property type="match status" value="1"/>
</dbReference>
<dbReference type="Pfam" id="PF00225">
    <property type="entry name" value="Kinesin"/>
    <property type="match status" value="1"/>
</dbReference>
<reference evidence="12" key="1">
    <citation type="submission" date="2021-02" db="EMBL/GenBank/DDBJ databases">
        <authorList>
            <person name="Dougan E. K."/>
            <person name="Rhodes N."/>
            <person name="Thang M."/>
            <person name="Chan C."/>
        </authorList>
    </citation>
    <scope>NUCLEOTIDE SEQUENCE</scope>
</reference>
<feature type="region of interest" description="Disordered" evidence="9">
    <location>
        <begin position="533"/>
        <end position="580"/>
    </location>
</feature>
<evidence type="ECO:0000256" key="8">
    <source>
        <dbReference type="RuleBase" id="RU000394"/>
    </source>
</evidence>
<dbReference type="InterPro" id="IPR037252">
    <property type="entry name" value="Mib_Herc2_sf"/>
</dbReference>
<sequence length="708" mass="78538">MPYRKKALQKSPSMVATGQRGAVRAAEESLTGDQPPAAEPGVELVTEENIMLSLRVVRGKEWQHGEEDGGPGFVGIVLSFDTKRLTAQVLWERTCQAFSHYRYGTRYGKTSDLAVFKPALGVTPSLGRRNSQEFFATKFQTMIVLDWDDTLFPTSYLRDELRLSWMKAWKDQNLPAKLKDEVASKLAICQTKVVDLLKQATAAGKVILVTLARKPWVLDSCRNFFPTVGQAITELSVPVIYAQDGAGVDYNKIHMSSNAELERFWSGMKARAIARECREFYSQYDGQSWKNVISIGDSDFERLGTMLATKDYMTQTGIKSSDNTDNCAVAASYVEFPSSSLWSLALIMSKIKLDSDFDLNLNNAARTRSGVTSTRVASLSMVDLAGSERQQHLGEPGTSMVQPYEALRVKEAGAINKSLSALTNVIMSLSREERSRKRSGDGRRSTYVHYRDSKLTFLLRDSLGGNSKTVIVANVSPSQLCLSETLSTLKFAARAKHIRCTVVRNEAFSGTVDSLMEEVQMLRKQLAQLSGRTFDSRTSAQSRPLMSSGSISEGIEDEPEAEDMGSRDAGHDFEDESHHDRQRVARLEVLLSAALEREASAEQRRHRLKRLATFLEDLDFRKCHRLRKLHAEYVTQLAPQVEASAIADDMEVQELSSKLISFGHLLGNLTRGARLEDGDYGGADSDAQSTAKSLATRVAAGTNVELKF</sequence>
<comment type="caution">
    <text evidence="7">Lacks conserved residue(s) required for the propagation of feature annotation.</text>
</comment>
<dbReference type="GO" id="GO:0016567">
    <property type="term" value="P:protein ubiquitination"/>
    <property type="evidence" value="ECO:0007669"/>
    <property type="project" value="InterPro"/>
</dbReference>
<dbReference type="GO" id="GO:0003777">
    <property type="term" value="F:microtubule motor activity"/>
    <property type="evidence" value="ECO:0007669"/>
    <property type="project" value="InterPro"/>
</dbReference>
<feature type="compositionally biased region" description="Acidic residues" evidence="9">
    <location>
        <begin position="554"/>
        <end position="563"/>
    </location>
</feature>
<evidence type="ECO:0000256" key="9">
    <source>
        <dbReference type="SAM" id="MobiDB-lite"/>
    </source>
</evidence>